<proteinExistence type="predicted"/>
<evidence type="ECO:0000256" key="1">
    <source>
        <dbReference type="SAM" id="SignalP"/>
    </source>
</evidence>
<dbReference type="EMBL" id="JAKGSI010000006">
    <property type="protein sequence ID" value="MCF4007593.1"/>
    <property type="molecule type" value="Genomic_DNA"/>
</dbReference>
<reference evidence="2" key="1">
    <citation type="submission" date="2022-01" db="EMBL/GenBank/DDBJ databases">
        <title>Corynebacterium sp. nov isolated from isolated from the feces of the greater white-fronted geese (Anser albifrons) at Poyang Lake, PR China.</title>
        <authorList>
            <person name="Liu Q."/>
        </authorList>
    </citation>
    <scope>NUCLEOTIDE SEQUENCE</scope>
    <source>
        <strain evidence="2">JCM 32435</strain>
    </source>
</reference>
<name>A0A9X1U1I0_9CORY</name>
<feature type="chain" id="PRO_5040746632" evidence="1">
    <location>
        <begin position="27"/>
        <end position="50"/>
    </location>
</feature>
<organism evidence="2 3">
    <name type="scientific">Corynebacterium uropygiale</name>
    <dbReference type="NCBI Taxonomy" id="1775911"/>
    <lineage>
        <taxon>Bacteria</taxon>
        <taxon>Bacillati</taxon>
        <taxon>Actinomycetota</taxon>
        <taxon>Actinomycetes</taxon>
        <taxon>Mycobacteriales</taxon>
        <taxon>Corynebacteriaceae</taxon>
        <taxon>Corynebacterium</taxon>
    </lineage>
</organism>
<evidence type="ECO:0000313" key="2">
    <source>
        <dbReference type="EMBL" id="MCF4007593.1"/>
    </source>
</evidence>
<dbReference type="RefSeq" id="WP_236119806.1">
    <property type="nucleotide sequence ID" value="NZ_JAKGSI010000006.1"/>
</dbReference>
<feature type="signal peptide" evidence="1">
    <location>
        <begin position="1"/>
        <end position="26"/>
    </location>
</feature>
<evidence type="ECO:0000313" key="3">
    <source>
        <dbReference type="Proteomes" id="UP001139336"/>
    </source>
</evidence>
<gene>
    <name evidence="2" type="ORF">L1O03_10495</name>
</gene>
<dbReference type="Proteomes" id="UP001139336">
    <property type="component" value="Unassembled WGS sequence"/>
</dbReference>
<protein>
    <submittedName>
        <fullName evidence="2">Uncharacterized protein</fullName>
    </submittedName>
</protein>
<accession>A0A9X1U1I0</accession>
<keyword evidence="1" id="KW-0732">Signal</keyword>
<dbReference type="AlphaFoldDB" id="A0A9X1U1I0"/>
<keyword evidence="3" id="KW-1185">Reference proteome</keyword>
<comment type="caution">
    <text evidence="2">The sequence shown here is derived from an EMBL/GenBank/DDBJ whole genome shotgun (WGS) entry which is preliminary data.</text>
</comment>
<sequence length="50" mass="5760">MKRFHRLAIAAALVVSTTLLPATAHADERNYGAAYKIFSCSTYWYPWCRH</sequence>